<keyword evidence="4 8" id="KW-0547">Nucleotide-binding</keyword>
<name>A0AAW2PFC8_9LAMI</name>
<dbReference type="SMART" id="SM00046">
    <property type="entry name" value="DAGKc"/>
    <property type="match status" value="1"/>
</dbReference>
<evidence type="ECO:0000256" key="9">
    <source>
        <dbReference type="SAM" id="MobiDB-lite"/>
    </source>
</evidence>
<evidence type="ECO:0000313" key="11">
    <source>
        <dbReference type="EMBL" id="KAL0354196.1"/>
    </source>
</evidence>
<dbReference type="SMART" id="SM00045">
    <property type="entry name" value="DAGKa"/>
    <property type="match status" value="1"/>
</dbReference>
<evidence type="ECO:0000259" key="10">
    <source>
        <dbReference type="PROSITE" id="PS50146"/>
    </source>
</evidence>
<dbReference type="PANTHER" id="PTHR11255:SF98">
    <property type="entry name" value="DIACYLGLYCEROL KINASE 5"/>
    <property type="match status" value="1"/>
</dbReference>
<organism evidence="11">
    <name type="scientific">Sesamum angustifolium</name>
    <dbReference type="NCBI Taxonomy" id="2727405"/>
    <lineage>
        <taxon>Eukaryota</taxon>
        <taxon>Viridiplantae</taxon>
        <taxon>Streptophyta</taxon>
        <taxon>Embryophyta</taxon>
        <taxon>Tracheophyta</taxon>
        <taxon>Spermatophyta</taxon>
        <taxon>Magnoliopsida</taxon>
        <taxon>eudicotyledons</taxon>
        <taxon>Gunneridae</taxon>
        <taxon>Pentapetalae</taxon>
        <taxon>asterids</taxon>
        <taxon>lamiids</taxon>
        <taxon>Lamiales</taxon>
        <taxon>Pedaliaceae</taxon>
        <taxon>Sesamum</taxon>
    </lineage>
</organism>
<keyword evidence="6 8" id="KW-0067">ATP-binding</keyword>
<dbReference type="GO" id="GO:0016020">
    <property type="term" value="C:membrane"/>
    <property type="evidence" value="ECO:0007669"/>
    <property type="project" value="TreeGrafter"/>
</dbReference>
<proteinExistence type="inferred from homology"/>
<dbReference type="PROSITE" id="PS50146">
    <property type="entry name" value="DAGK"/>
    <property type="match status" value="1"/>
</dbReference>
<feature type="compositionally biased region" description="Acidic residues" evidence="9">
    <location>
        <begin position="444"/>
        <end position="458"/>
    </location>
</feature>
<feature type="region of interest" description="Disordered" evidence="9">
    <location>
        <begin position="440"/>
        <end position="466"/>
    </location>
</feature>
<protein>
    <recommendedName>
        <fullName evidence="8">Diacylglycerol kinase</fullName>
        <shortName evidence="8">DAG kinase</shortName>
        <ecNumber evidence="8">2.7.1.107</ecNumber>
    </recommendedName>
</protein>
<evidence type="ECO:0000256" key="1">
    <source>
        <dbReference type="ARBA" id="ARBA00009280"/>
    </source>
</evidence>
<evidence type="ECO:0000256" key="6">
    <source>
        <dbReference type="ARBA" id="ARBA00022840"/>
    </source>
</evidence>
<feature type="domain" description="DAGKc" evidence="10">
    <location>
        <begin position="32"/>
        <end position="185"/>
    </location>
</feature>
<keyword evidence="7" id="KW-0346">Stress response</keyword>
<dbReference type="Pfam" id="PF00781">
    <property type="entry name" value="DAGK_cat"/>
    <property type="match status" value="1"/>
</dbReference>
<dbReference type="FunFam" id="3.40.50.10330:FF:000016">
    <property type="entry name" value="Diacylglycerol kinase"/>
    <property type="match status" value="1"/>
</dbReference>
<dbReference type="SUPFAM" id="SSF111331">
    <property type="entry name" value="NAD kinase/diacylglycerol kinase-like"/>
    <property type="match status" value="1"/>
</dbReference>
<gene>
    <name evidence="11" type="ORF">Sangu_1000900</name>
</gene>
<dbReference type="Pfam" id="PF00609">
    <property type="entry name" value="DAGK_acc"/>
    <property type="match status" value="1"/>
</dbReference>
<dbReference type="GO" id="GO:0007200">
    <property type="term" value="P:phospholipase C-activating G protein-coupled receptor signaling pathway"/>
    <property type="evidence" value="ECO:0007669"/>
    <property type="project" value="InterPro"/>
</dbReference>
<dbReference type="GO" id="GO:0005524">
    <property type="term" value="F:ATP binding"/>
    <property type="evidence" value="ECO:0007669"/>
    <property type="project" value="UniProtKB-KW"/>
</dbReference>
<evidence type="ECO:0000256" key="3">
    <source>
        <dbReference type="ARBA" id="ARBA00022679"/>
    </source>
</evidence>
<dbReference type="InterPro" id="IPR016064">
    <property type="entry name" value="NAD/diacylglycerol_kinase_sf"/>
</dbReference>
<dbReference type="Gene3D" id="2.60.200.40">
    <property type="match status" value="1"/>
</dbReference>
<accession>A0AAW2PFC8</accession>
<dbReference type="PANTHER" id="PTHR11255">
    <property type="entry name" value="DIACYLGLYCEROL KINASE"/>
    <property type="match status" value="1"/>
</dbReference>
<evidence type="ECO:0000256" key="2">
    <source>
        <dbReference type="ARBA" id="ARBA00011245"/>
    </source>
</evidence>
<dbReference type="Gene3D" id="3.40.50.10330">
    <property type="entry name" value="Probable inorganic polyphosphate/atp-NAD kinase, domain 1"/>
    <property type="match status" value="1"/>
</dbReference>
<dbReference type="InterPro" id="IPR000756">
    <property type="entry name" value="Diacylglycerol_kin_accessory"/>
</dbReference>
<reference evidence="11" key="1">
    <citation type="submission" date="2020-06" db="EMBL/GenBank/DDBJ databases">
        <authorList>
            <person name="Li T."/>
            <person name="Hu X."/>
            <person name="Zhang T."/>
            <person name="Song X."/>
            <person name="Zhang H."/>
            <person name="Dai N."/>
            <person name="Sheng W."/>
            <person name="Hou X."/>
            <person name="Wei L."/>
        </authorList>
    </citation>
    <scope>NUCLEOTIDE SEQUENCE</scope>
    <source>
        <strain evidence="11">G01</strain>
        <tissue evidence="11">Leaf</tissue>
    </source>
</reference>
<sequence>MESLDLDTEEFIKKFYIPRYILGPESKAESFKPECPVLVFINSRSGGQLGGELLITYRSILNEKQVIDLTEEAPDSVLRRLFINLEKLKNSDDGTAPELEKKLKIIVAGGDGTAGWLLGVVSDLKLSQPPPIATVPLGTGNNLPFAFGWGKKNPGTDRNSVLSFLDQVRRAKEMKIDSWHILMRMRAPRQGSCDPIAPLELPHSLHAFHRVSSTDDLNVEGYDTFRGGFWNYFSMGMDAQVSYAFHSERKLHPEKFKNQLVNQSTYAKLGCSQGWFFASLFHPSSRNIAQLCKVKVMKRHGDWQDLSIPHSIRSIVCLNLPSFSGGLNPWGTPNSNKRRDRDLTPPFVDDGLLEIVGFRDAWHGLVLLAPNGHGRRLAQNPMLILRCAADYILRIDGEPWKQPLPVDDETVVVEISHLGQVKMLAVHGCKSKSVLDLQSPMAQDVDERDSDNEDESVGEEWRKLEQQTPSRFQMRLTFPISIMRNPELTSAVIWSPYKQWFWGL</sequence>
<dbReference type="EC" id="2.7.1.107" evidence="8"/>
<reference evidence="11" key="2">
    <citation type="journal article" date="2024" name="Plant">
        <title>Genomic evolution and insights into agronomic trait innovations of Sesamum species.</title>
        <authorList>
            <person name="Miao H."/>
            <person name="Wang L."/>
            <person name="Qu L."/>
            <person name="Liu H."/>
            <person name="Sun Y."/>
            <person name="Le M."/>
            <person name="Wang Q."/>
            <person name="Wei S."/>
            <person name="Zheng Y."/>
            <person name="Lin W."/>
            <person name="Duan Y."/>
            <person name="Cao H."/>
            <person name="Xiong S."/>
            <person name="Wang X."/>
            <person name="Wei L."/>
            <person name="Li C."/>
            <person name="Ma Q."/>
            <person name="Ju M."/>
            <person name="Zhao R."/>
            <person name="Li G."/>
            <person name="Mu C."/>
            <person name="Tian Q."/>
            <person name="Mei H."/>
            <person name="Zhang T."/>
            <person name="Gao T."/>
            <person name="Zhang H."/>
        </authorList>
    </citation>
    <scope>NUCLEOTIDE SEQUENCE</scope>
    <source>
        <strain evidence="11">G01</strain>
    </source>
</reference>
<keyword evidence="5 8" id="KW-0418">Kinase</keyword>
<comment type="subunit">
    <text evidence="2">Monomer.</text>
</comment>
<comment type="similarity">
    <text evidence="1 8">Belongs to the eukaryotic diacylglycerol kinase family.</text>
</comment>
<dbReference type="AlphaFoldDB" id="A0AAW2PFC8"/>
<dbReference type="EMBL" id="JACGWK010000005">
    <property type="protein sequence ID" value="KAL0354196.1"/>
    <property type="molecule type" value="Genomic_DNA"/>
</dbReference>
<evidence type="ECO:0000256" key="8">
    <source>
        <dbReference type="RuleBase" id="RU361128"/>
    </source>
</evidence>
<dbReference type="InterPro" id="IPR017438">
    <property type="entry name" value="ATP-NAD_kinase_N"/>
</dbReference>
<dbReference type="InterPro" id="IPR037607">
    <property type="entry name" value="DGK"/>
</dbReference>
<keyword evidence="3 8" id="KW-0808">Transferase</keyword>
<comment type="caution">
    <text evidence="11">The sequence shown here is derived from an EMBL/GenBank/DDBJ whole genome shotgun (WGS) entry which is preliminary data.</text>
</comment>
<comment type="catalytic activity">
    <reaction evidence="8">
        <text>a 1,2-diacyl-sn-glycerol + ATP = a 1,2-diacyl-sn-glycero-3-phosphate + ADP + H(+)</text>
        <dbReference type="Rhea" id="RHEA:10272"/>
        <dbReference type="ChEBI" id="CHEBI:15378"/>
        <dbReference type="ChEBI" id="CHEBI:17815"/>
        <dbReference type="ChEBI" id="CHEBI:30616"/>
        <dbReference type="ChEBI" id="CHEBI:58608"/>
        <dbReference type="ChEBI" id="CHEBI:456216"/>
        <dbReference type="EC" id="2.7.1.107"/>
    </reaction>
</comment>
<evidence type="ECO:0000256" key="5">
    <source>
        <dbReference type="ARBA" id="ARBA00022777"/>
    </source>
</evidence>
<evidence type="ECO:0000256" key="4">
    <source>
        <dbReference type="ARBA" id="ARBA00022741"/>
    </source>
</evidence>
<dbReference type="InterPro" id="IPR001206">
    <property type="entry name" value="Diacylglycerol_kinase_cat_dom"/>
</dbReference>
<dbReference type="GO" id="GO:0004143">
    <property type="term" value="F:ATP-dependent diacylglycerol kinase activity"/>
    <property type="evidence" value="ECO:0007669"/>
    <property type="project" value="UniProtKB-EC"/>
</dbReference>
<evidence type="ECO:0000256" key="7">
    <source>
        <dbReference type="ARBA" id="ARBA00023016"/>
    </source>
</evidence>